<dbReference type="RefSeq" id="WP_273910032.1">
    <property type="nucleotide sequence ID" value="NZ_JAMDGX010000020.1"/>
</dbReference>
<feature type="transmembrane region" description="Helical" evidence="8">
    <location>
        <begin position="66"/>
        <end position="84"/>
    </location>
</feature>
<feature type="transmembrane region" description="Helical" evidence="8">
    <location>
        <begin position="38"/>
        <end position="60"/>
    </location>
</feature>
<dbReference type="PANTHER" id="PTHR31806">
    <property type="entry name" value="PURINE-CYTOSINE PERMEASE FCY2-RELATED"/>
    <property type="match status" value="1"/>
</dbReference>
<evidence type="ECO:0000256" key="6">
    <source>
        <dbReference type="ARBA" id="ARBA00023136"/>
    </source>
</evidence>
<gene>
    <name evidence="9" type="ORF">M5G11_10735</name>
</gene>
<evidence type="ECO:0000256" key="5">
    <source>
        <dbReference type="ARBA" id="ARBA00022989"/>
    </source>
</evidence>
<feature type="transmembrane region" description="Helical" evidence="8">
    <location>
        <begin position="330"/>
        <end position="349"/>
    </location>
</feature>
<feature type="transmembrane region" description="Helical" evidence="8">
    <location>
        <begin position="424"/>
        <end position="443"/>
    </location>
</feature>
<dbReference type="PIRSF" id="PIRSF002744">
    <property type="entry name" value="Pur-cyt_permease"/>
    <property type="match status" value="1"/>
</dbReference>
<dbReference type="Proteomes" id="UP001148203">
    <property type="component" value="Unassembled WGS sequence"/>
</dbReference>
<organism evidence="9 10">
    <name type="scientific">Pseudomonas fontis</name>
    <dbReference type="NCBI Taxonomy" id="2942633"/>
    <lineage>
        <taxon>Bacteria</taxon>
        <taxon>Pseudomonadati</taxon>
        <taxon>Pseudomonadota</taxon>
        <taxon>Gammaproteobacteria</taxon>
        <taxon>Pseudomonadales</taxon>
        <taxon>Pseudomonadaceae</taxon>
        <taxon>Pseudomonas</taxon>
    </lineage>
</organism>
<evidence type="ECO:0000256" key="2">
    <source>
        <dbReference type="ARBA" id="ARBA00008974"/>
    </source>
</evidence>
<dbReference type="InterPro" id="IPR026030">
    <property type="entry name" value="Pur-cyt_permease_Fcy2/21/22"/>
</dbReference>
<keyword evidence="5 8" id="KW-1133">Transmembrane helix</keyword>
<feature type="transmembrane region" description="Helical" evidence="8">
    <location>
        <begin position="142"/>
        <end position="163"/>
    </location>
</feature>
<feature type="transmembrane region" description="Helical" evidence="8">
    <location>
        <begin position="392"/>
        <end position="412"/>
    </location>
</feature>
<proteinExistence type="inferred from homology"/>
<evidence type="ECO:0000256" key="8">
    <source>
        <dbReference type="SAM" id="Phobius"/>
    </source>
</evidence>
<sequence length="447" mass="47794">MNDMAVPHGRTDLRIETRSIEAVPHHERHGAAWHLGPFWFTGNFVLTTLTVGFIGPALGLGVLHSIIALLVGVAIGSACMALHANQGPRLGLSQMIQSRAQFGQLGAVLPMLVAVCVYLGLNVFNLVLATDAITRVLPGPDAVWFALIIGVAMLMAVAGHDLLIKVQRSLTYLLVGVFAVLTIAALLLLEPDTVQRSRSFYWPAFFVQLSAAAGYQISYAVYGSDYSRYLPRNTPARSVMLWSYAGAAVSAVWLMSLGALLASAVHAPDAVASLQQLGNRFLPGFGTFVVIVAVPALIGIIAINCYGAMLTGLGVVSTFRPVRAGIGPRVVGVALAGAVVYLVALRLPLGYQDSFTSFLMLMLYCLMPWSAINLTGFYLLRERKRGNGDWGWPGLLAYAGGIVAMLPFLSLGHYQGWMVEVLEGADIAFVIGFGVSALLYAGLARRC</sequence>
<evidence type="ECO:0000256" key="1">
    <source>
        <dbReference type="ARBA" id="ARBA00004141"/>
    </source>
</evidence>
<accession>A0ABT5NS71</accession>
<feature type="transmembrane region" description="Helical" evidence="8">
    <location>
        <begin position="285"/>
        <end position="309"/>
    </location>
</feature>
<feature type="transmembrane region" description="Helical" evidence="8">
    <location>
        <begin position="105"/>
        <end position="130"/>
    </location>
</feature>
<feature type="transmembrane region" description="Helical" evidence="8">
    <location>
        <begin position="170"/>
        <end position="189"/>
    </location>
</feature>
<dbReference type="EMBL" id="JAMDGY010000024">
    <property type="protein sequence ID" value="MDD0991013.1"/>
    <property type="molecule type" value="Genomic_DNA"/>
</dbReference>
<keyword evidence="6 7" id="KW-0472">Membrane</keyword>
<evidence type="ECO:0000313" key="9">
    <source>
        <dbReference type="EMBL" id="MDD0991013.1"/>
    </source>
</evidence>
<feature type="transmembrane region" description="Helical" evidence="8">
    <location>
        <begin position="355"/>
        <end position="380"/>
    </location>
</feature>
<comment type="similarity">
    <text evidence="2 7">Belongs to the purine-cytosine permease (2.A.39) family.</text>
</comment>
<comment type="caution">
    <text evidence="9">The sequence shown here is derived from an EMBL/GenBank/DDBJ whole genome shotgun (WGS) entry which is preliminary data.</text>
</comment>
<feature type="transmembrane region" description="Helical" evidence="8">
    <location>
        <begin position="242"/>
        <end position="265"/>
    </location>
</feature>
<dbReference type="Gene3D" id="1.10.4160.10">
    <property type="entry name" value="Hydantoin permease"/>
    <property type="match status" value="1"/>
</dbReference>
<keyword evidence="4 8" id="KW-0812">Transmembrane</keyword>
<reference evidence="9 10" key="1">
    <citation type="submission" date="2022-05" db="EMBL/GenBank/DDBJ databases">
        <title>Novel Pseudomonas spp. Isolated from a Rainbow Trout Aquaculture Facility.</title>
        <authorList>
            <person name="Testerman T."/>
            <person name="Graf J."/>
        </authorList>
    </citation>
    <scope>NUCLEOTIDE SEQUENCE [LARGE SCALE GENOMIC DNA]</scope>
    <source>
        <strain evidence="9 10">ID681</strain>
    </source>
</reference>
<keyword evidence="10" id="KW-1185">Reference proteome</keyword>
<name>A0ABT5NS71_9PSED</name>
<protein>
    <submittedName>
        <fullName evidence="9">Cytosine permease</fullName>
    </submittedName>
</protein>
<evidence type="ECO:0000256" key="4">
    <source>
        <dbReference type="ARBA" id="ARBA00022692"/>
    </source>
</evidence>
<dbReference type="InterPro" id="IPR001248">
    <property type="entry name" value="Pur-cyt_permease"/>
</dbReference>
<comment type="subcellular location">
    <subcellularLocation>
        <location evidence="1">Membrane</location>
        <topology evidence="1">Multi-pass membrane protein</topology>
    </subcellularLocation>
</comment>
<dbReference type="Pfam" id="PF02133">
    <property type="entry name" value="Transp_cyt_pur"/>
    <property type="match status" value="1"/>
</dbReference>
<keyword evidence="3 7" id="KW-0813">Transport</keyword>
<evidence type="ECO:0000313" key="10">
    <source>
        <dbReference type="Proteomes" id="UP001148203"/>
    </source>
</evidence>
<dbReference type="PANTHER" id="PTHR31806:SF1">
    <property type="entry name" value="PURINE-CYTOSINE PERMEASE FCY2-RELATED"/>
    <property type="match status" value="1"/>
</dbReference>
<evidence type="ECO:0000256" key="3">
    <source>
        <dbReference type="ARBA" id="ARBA00022448"/>
    </source>
</evidence>
<feature type="transmembrane region" description="Helical" evidence="8">
    <location>
        <begin position="201"/>
        <end position="222"/>
    </location>
</feature>
<evidence type="ECO:0000256" key="7">
    <source>
        <dbReference type="PIRNR" id="PIRNR002744"/>
    </source>
</evidence>